<evidence type="ECO:0000256" key="1">
    <source>
        <dbReference type="SAM" id="MobiDB-lite"/>
    </source>
</evidence>
<gene>
    <name evidence="2" type="ORF">NDU88_008580</name>
</gene>
<reference evidence="2" key="1">
    <citation type="journal article" date="2022" name="bioRxiv">
        <title>Sequencing and chromosome-scale assembly of the giantPleurodeles waltlgenome.</title>
        <authorList>
            <person name="Brown T."/>
            <person name="Elewa A."/>
            <person name="Iarovenko S."/>
            <person name="Subramanian E."/>
            <person name="Araus A.J."/>
            <person name="Petzold A."/>
            <person name="Susuki M."/>
            <person name="Suzuki K.-i.T."/>
            <person name="Hayashi T."/>
            <person name="Toyoda A."/>
            <person name="Oliveira C."/>
            <person name="Osipova E."/>
            <person name="Leigh N.D."/>
            <person name="Simon A."/>
            <person name="Yun M.H."/>
        </authorList>
    </citation>
    <scope>NUCLEOTIDE SEQUENCE</scope>
    <source>
        <strain evidence="2">20211129_DDA</strain>
        <tissue evidence="2">Liver</tissue>
    </source>
</reference>
<name>A0AAV7QQ43_PLEWA</name>
<feature type="region of interest" description="Disordered" evidence="1">
    <location>
        <begin position="68"/>
        <end position="88"/>
    </location>
</feature>
<dbReference type="Proteomes" id="UP001066276">
    <property type="component" value="Chromosome 6"/>
</dbReference>
<accession>A0AAV7QQ43</accession>
<organism evidence="2 3">
    <name type="scientific">Pleurodeles waltl</name>
    <name type="common">Iberian ribbed newt</name>
    <dbReference type="NCBI Taxonomy" id="8319"/>
    <lineage>
        <taxon>Eukaryota</taxon>
        <taxon>Metazoa</taxon>
        <taxon>Chordata</taxon>
        <taxon>Craniata</taxon>
        <taxon>Vertebrata</taxon>
        <taxon>Euteleostomi</taxon>
        <taxon>Amphibia</taxon>
        <taxon>Batrachia</taxon>
        <taxon>Caudata</taxon>
        <taxon>Salamandroidea</taxon>
        <taxon>Salamandridae</taxon>
        <taxon>Pleurodelinae</taxon>
        <taxon>Pleurodeles</taxon>
    </lineage>
</organism>
<protein>
    <submittedName>
        <fullName evidence="2">Uncharacterized protein</fullName>
    </submittedName>
</protein>
<dbReference type="EMBL" id="JANPWB010000010">
    <property type="protein sequence ID" value="KAJ1142253.1"/>
    <property type="molecule type" value="Genomic_DNA"/>
</dbReference>
<comment type="caution">
    <text evidence="2">The sequence shown here is derived from an EMBL/GenBank/DDBJ whole genome shotgun (WGS) entry which is preliminary data.</text>
</comment>
<proteinExistence type="predicted"/>
<dbReference type="AlphaFoldDB" id="A0AAV7QQ43"/>
<evidence type="ECO:0000313" key="2">
    <source>
        <dbReference type="EMBL" id="KAJ1142253.1"/>
    </source>
</evidence>
<sequence length="88" mass="9416">MALLVGLTCRDKMGAVRDSSCDVPHDSGLKQAPWLSGPDRFLKRRLPWSVQGCSFCRSEAHPEPIEIQSEGARVPGTTGILPGSPCGP</sequence>
<keyword evidence="3" id="KW-1185">Reference proteome</keyword>
<evidence type="ECO:0000313" key="3">
    <source>
        <dbReference type="Proteomes" id="UP001066276"/>
    </source>
</evidence>